<evidence type="ECO:0000256" key="1">
    <source>
        <dbReference type="SAM" id="Phobius"/>
    </source>
</evidence>
<keyword evidence="1" id="KW-1133">Transmembrane helix</keyword>
<evidence type="ECO:0000313" key="3">
    <source>
        <dbReference type="Proteomes" id="UP000310016"/>
    </source>
</evidence>
<comment type="caution">
    <text evidence="2">The sequence shown here is derived from an EMBL/GenBank/DDBJ whole genome shotgun (WGS) entry which is preliminary data.</text>
</comment>
<feature type="transmembrane region" description="Helical" evidence="1">
    <location>
        <begin position="21"/>
        <end position="41"/>
    </location>
</feature>
<dbReference type="Proteomes" id="UP000310016">
    <property type="component" value="Unassembled WGS sequence"/>
</dbReference>
<dbReference type="RefSeq" id="WP_136772523.1">
    <property type="nucleotide sequence ID" value="NZ_SUMF01000004.1"/>
</dbReference>
<protein>
    <submittedName>
        <fullName evidence="2">Uncharacterized protein</fullName>
    </submittedName>
</protein>
<accession>A0A4U0Q4H6</accession>
<dbReference type="EMBL" id="SUMF01000004">
    <property type="protein sequence ID" value="TJZ75610.1"/>
    <property type="molecule type" value="Genomic_DNA"/>
</dbReference>
<organism evidence="2 3">
    <name type="scientific">Chitiniphilus eburneus</name>
    <dbReference type="NCBI Taxonomy" id="2571148"/>
    <lineage>
        <taxon>Bacteria</taxon>
        <taxon>Pseudomonadati</taxon>
        <taxon>Pseudomonadota</taxon>
        <taxon>Betaproteobacteria</taxon>
        <taxon>Neisseriales</taxon>
        <taxon>Chitinibacteraceae</taxon>
        <taxon>Chitiniphilus</taxon>
    </lineage>
</organism>
<evidence type="ECO:0000313" key="2">
    <source>
        <dbReference type="EMBL" id="TJZ75610.1"/>
    </source>
</evidence>
<keyword evidence="1" id="KW-0812">Transmembrane</keyword>
<gene>
    <name evidence="2" type="ORF">FAZ21_06765</name>
</gene>
<sequence>MTDHYPALRGRAKSRLTWGGFLSATVFVLAMLFLMWLPVYWAEYQKEPEPSQAEILLCDAPDDGVQVCTEFRKELAGRIKPRQVM</sequence>
<reference evidence="2 3" key="1">
    <citation type="submission" date="2019-04" db="EMBL/GenBank/DDBJ databases">
        <title>Chitiniphilus eburnea sp. nov., a novel chitinolytic bacterium isolated from aquaculture sludge.</title>
        <authorList>
            <person name="Sheng M."/>
        </authorList>
    </citation>
    <scope>NUCLEOTIDE SEQUENCE [LARGE SCALE GENOMIC DNA]</scope>
    <source>
        <strain evidence="2 3">HX-2-15</strain>
    </source>
</reference>
<keyword evidence="3" id="KW-1185">Reference proteome</keyword>
<dbReference type="AlphaFoldDB" id="A0A4U0Q4H6"/>
<name>A0A4U0Q4H6_9NEIS</name>
<keyword evidence="1" id="KW-0472">Membrane</keyword>
<proteinExistence type="predicted"/>